<evidence type="ECO:0000259" key="1">
    <source>
        <dbReference type="PROSITE" id="PS50404"/>
    </source>
</evidence>
<dbReference type="PROSITE" id="PS50405">
    <property type="entry name" value="GST_CTER"/>
    <property type="match status" value="1"/>
</dbReference>
<dbReference type="Gene3D" id="1.20.1050.10">
    <property type="match status" value="1"/>
</dbReference>
<dbReference type="SUPFAM" id="SSF52833">
    <property type="entry name" value="Thioredoxin-like"/>
    <property type="match status" value="1"/>
</dbReference>
<name>A0ABT6MYS8_9SPHN</name>
<sequence length="214" mass="23673">MSSIVVHHLGISQSDRIVWLCEELGLDYELRTYQRDSRTRLAPAEYRALTPFGTAPVITDGDLVLGESGAIIEYLIEVHGEGRLRVAPGEPGYADYLFWFHFANGSLMPAAMVDMVAGLLKDGDGGVVGALRERLDRAYEQIEERLSGVDYLAGDSFTAADIISAFPLTTMRVFAPRDLSPYPNIRAYLLRIGERAAFRRAMAKADPGFEVPLF</sequence>
<dbReference type="SFLD" id="SFLDS00019">
    <property type="entry name" value="Glutathione_Transferase_(cytos"/>
    <property type="match status" value="1"/>
</dbReference>
<dbReference type="InterPro" id="IPR010987">
    <property type="entry name" value="Glutathione-S-Trfase_C-like"/>
</dbReference>
<keyword evidence="4" id="KW-1185">Reference proteome</keyword>
<evidence type="ECO:0000313" key="4">
    <source>
        <dbReference type="Proteomes" id="UP001160625"/>
    </source>
</evidence>
<dbReference type="Gene3D" id="3.40.30.10">
    <property type="entry name" value="Glutaredoxin"/>
    <property type="match status" value="1"/>
</dbReference>
<dbReference type="InterPro" id="IPR036282">
    <property type="entry name" value="Glutathione-S-Trfase_C_sf"/>
</dbReference>
<accession>A0ABT6MYS8</accession>
<dbReference type="SUPFAM" id="SSF47616">
    <property type="entry name" value="GST C-terminal domain-like"/>
    <property type="match status" value="1"/>
</dbReference>
<feature type="domain" description="GST N-terminal" evidence="1">
    <location>
        <begin position="1"/>
        <end position="83"/>
    </location>
</feature>
<evidence type="ECO:0000313" key="3">
    <source>
        <dbReference type="EMBL" id="MDH7638215.1"/>
    </source>
</evidence>
<reference evidence="3" key="1">
    <citation type="submission" date="2023-04" db="EMBL/GenBank/DDBJ databases">
        <title>Sphingomonas sp. MAHUQ-71 isolated from rice field.</title>
        <authorList>
            <person name="Huq M.A."/>
        </authorList>
    </citation>
    <scope>NUCLEOTIDE SEQUENCE</scope>
    <source>
        <strain evidence="3">MAHUQ-71</strain>
    </source>
</reference>
<dbReference type="SFLD" id="SFLDG01150">
    <property type="entry name" value="Main.1:_Beta-like"/>
    <property type="match status" value="1"/>
</dbReference>
<gene>
    <name evidence="3" type="ORF">QGN17_05685</name>
</gene>
<dbReference type="PROSITE" id="PS50404">
    <property type="entry name" value="GST_NTER"/>
    <property type="match status" value="1"/>
</dbReference>
<dbReference type="InterPro" id="IPR040079">
    <property type="entry name" value="Glutathione_S-Trfase"/>
</dbReference>
<organism evidence="3 4">
    <name type="scientific">Sphingomonas oryzagri</name>
    <dbReference type="NCBI Taxonomy" id="3042314"/>
    <lineage>
        <taxon>Bacteria</taxon>
        <taxon>Pseudomonadati</taxon>
        <taxon>Pseudomonadota</taxon>
        <taxon>Alphaproteobacteria</taxon>
        <taxon>Sphingomonadales</taxon>
        <taxon>Sphingomonadaceae</taxon>
        <taxon>Sphingomonas</taxon>
    </lineage>
</organism>
<dbReference type="InterPro" id="IPR004046">
    <property type="entry name" value="GST_C"/>
</dbReference>
<dbReference type="Pfam" id="PF00043">
    <property type="entry name" value="GST_C"/>
    <property type="match status" value="1"/>
</dbReference>
<dbReference type="SFLD" id="SFLDG00358">
    <property type="entry name" value="Main_(cytGST)"/>
    <property type="match status" value="1"/>
</dbReference>
<dbReference type="PANTHER" id="PTHR44051:SF9">
    <property type="entry name" value="GLUTATHIONE S-TRANSFERASE 1"/>
    <property type="match status" value="1"/>
</dbReference>
<protein>
    <submittedName>
        <fullName evidence="3">Glutathione S-transferase family protein</fullName>
    </submittedName>
</protein>
<dbReference type="Pfam" id="PF13409">
    <property type="entry name" value="GST_N_2"/>
    <property type="match status" value="1"/>
</dbReference>
<dbReference type="PANTHER" id="PTHR44051">
    <property type="entry name" value="GLUTATHIONE S-TRANSFERASE-RELATED"/>
    <property type="match status" value="1"/>
</dbReference>
<proteinExistence type="predicted"/>
<dbReference type="Proteomes" id="UP001160625">
    <property type="component" value="Unassembled WGS sequence"/>
</dbReference>
<evidence type="ECO:0000259" key="2">
    <source>
        <dbReference type="PROSITE" id="PS50405"/>
    </source>
</evidence>
<dbReference type="CDD" id="cd03046">
    <property type="entry name" value="GST_N_GTT1_like"/>
    <property type="match status" value="1"/>
</dbReference>
<dbReference type="RefSeq" id="WP_281043531.1">
    <property type="nucleotide sequence ID" value="NZ_JARYGZ010000001.1"/>
</dbReference>
<comment type="caution">
    <text evidence="3">The sequence shown here is derived from an EMBL/GenBank/DDBJ whole genome shotgun (WGS) entry which is preliminary data.</text>
</comment>
<dbReference type="InterPro" id="IPR004045">
    <property type="entry name" value="Glutathione_S-Trfase_N"/>
</dbReference>
<dbReference type="InterPro" id="IPR036249">
    <property type="entry name" value="Thioredoxin-like_sf"/>
</dbReference>
<dbReference type="EMBL" id="JARYGZ010000001">
    <property type="protein sequence ID" value="MDH7638215.1"/>
    <property type="molecule type" value="Genomic_DNA"/>
</dbReference>
<feature type="domain" description="GST C-terminal" evidence="2">
    <location>
        <begin position="89"/>
        <end position="209"/>
    </location>
</feature>